<evidence type="ECO:0000313" key="5">
    <source>
        <dbReference type="EMBL" id="KAG9447504.1"/>
    </source>
</evidence>
<keyword evidence="2" id="KW-0325">Glycoprotein</keyword>
<dbReference type="FunFam" id="3.40.50.1820:FF:000163">
    <property type="entry name" value="Carboxypeptidase"/>
    <property type="match status" value="1"/>
</dbReference>
<dbReference type="PROSITE" id="PS00131">
    <property type="entry name" value="CARBOXYPEPT_SER_SER"/>
    <property type="match status" value="1"/>
</dbReference>
<evidence type="ECO:0000256" key="2">
    <source>
        <dbReference type="ARBA" id="ARBA00023180"/>
    </source>
</evidence>
<dbReference type="GO" id="GO:0006508">
    <property type="term" value="P:proteolysis"/>
    <property type="evidence" value="ECO:0007669"/>
    <property type="project" value="UniProtKB-KW"/>
</dbReference>
<comment type="similarity">
    <text evidence="1 3">Belongs to the peptidase S10 family.</text>
</comment>
<feature type="coiled-coil region" evidence="4">
    <location>
        <begin position="232"/>
        <end position="259"/>
    </location>
</feature>
<dbReference type="PROSITE" id="PS00560">
    <property type="entry name" value="CARBOXYPEPT_SER_HIS"/>
    <property type="match status" value="1"/>
</dbReference>
<feature type="chain" id="PRO_5043102805" description="Carboxypeptidase" evidence="3">
    <location>
        <begin position="25"/>
        <end position="467"/>
    </location>
</feature>
<dbReference type="InterPro" id="IPR033124">
    <property type="entry name" value="Ser_caboxypep_his_AS"/>
</dbReference>
<dbReference type="GO" id="GO:0004185">
    <property type="term" value="F:serine-type carboxypeptidase activity"/>
    <property type="evidence" value="ECO:0007669"/>
    <property type="project" value="UniProtKB-UniRule"/>
</dbReference>
<keyword evidence="3" id="KW-0645">Protease</keyword>
<reference evidence="5 6" key="1">
    <citation type="submission" date="2021-07" db="EMBL/GenBank/DDBJ databases">
        <title>The Aristolochia fimbriata genome: insights into angiosperm evolution, floral development and chemical biosynthesis.</title>
        <authorList>
            <person name="Jiao Y."/>
        </authorList>
    </citation>
    <scope>NUCLEOTIDE SEQUENCE [LARGE SCALE GENOMIC DNA]</scope>
    <source>
        <strain evidence="5">IBCAS-2021</strain>
        <tissue evidence="5">Leaf</tissue>
    </source>
</reference>
<dbReference type="PANTHER" id="PTHR11802">
    <property type="entry name" value="SERINE PROTEASE FAMILY S10 SERINE CARBOXYPEPTIDASE"/>
    <property type="match status" value="1"/>
</dbReference>
<dbReference type="PRINTS" id="PR00724">
    <property type="entry name" value="CRBOXYPTASEC"/>
</dbReference>
<dbReference type="SUPFAM" id="SSF53474">
    <property type="entry name" value="alpha/beta-Hydrolases"/>
    <property type="match status" value="1"/>
</dbReference>
<keyword evidence="6" id="KW-1185">Reference proteome</keyword>
<dbReference type="InterPro" id="IPR001563">
    <property type="entry name" value="Peptidase_S10"/>
</dbReference>
<proteinExistence type="inferred from homology"/>
<gene>
    <name evidence="5" type="ORF">H6P81_013632</name>
</gene>
<keyword evidence="3" id="KW-0121">Carboxypeptidase</keyword>
<protein>
    <recommendedName>
        <fullName evidence="3">Carboxypeptidase</fullName>
        <ecNumber evidence="3">3.4.16.-</ecNumber>
    </recommendedName>
</protein>
<organism evidence="5 6">
    <name type="scientific">Aristolochia fimbriata</name>
    <name type="common">White veined hardy Dutchman's pipe vine</name>
    <dbReference type="NCBI Taxonomy" id="158543"/>
    <lineage>
        <taxon>Eukaryota</taxon>
        <taxon>Viridiplantae</taxon>
        <taxon>Streptophyta</taxon>
        <taxon>Embryophyta</taxon>
        <taxon>Tracheophyta</taxon>
        <taxon>Spermatophyta</taxon>
        <taxon>Magnoliopsida</taxon>
        <taxon>Magnoliidae</taxon>
        <taxon>Piperales</taxon>
        <taxon>Aristolochiaceae</taxon>
        <taxon>Aristolochia</taxon>
    </lineage>
</organism>
<name>A0AAV7EGV8_ARIFI</name>
<dbReference type="EMBL" id="JAINDJ010000005">
    <property type="protein sequence ID" value="KAG9447504.1"/>
    <property type="molecule type" value="Genomic_DNA"/>
</dbReference>
<evidence type="ECO:0000256" key="1">
    <source>
        <dbReference type="ARBA" id="ARBA00009431"/>
    </source>
</evidence>
<dbReference type="AlphaFoldDB" id="A0AAV7EGV8"/>
<accession>A0AAV7EGV8</accession>
<evidence type="ECO:0000256" key="4">
    <source>
        <dbReference type="SAM" id="Coils"/>
    </source>
</evidence>
<keyword evidence="3" id="KW-0732">Signal</keyword>
<dbReference type="InterPro" id="IPR029058">
    <property type="entry name" value="AB_hydrolase_fold"/>
</dbReference>
<evidence type="ECO:0000256" key="3">
    <source>
        <dbReference type="RuleBase" id="RU361156"/>
    </source>
</evidence>
<dbReference type="InterPro" id="IPR018202">
    <property type="entry name" value="Ser_caboxypep_ser_AS"/>
</dbReference>
<dbReference type="Pfam" id="PF00450">
    <property type="entry name" value="Peptidase_S10"/>
    <property type="match status" value="1"/>
</dbReference>
<keyword evidence="3" id="KW-0378">Hydrolase</keyword>
<dbReference type="PANTHER" id="PTHR11802:SF454">
    <property type="entry name" value="SERINE CARBOXYPEPTIDASE-LIKE 50"/>
    <property type="match status" value="1"/>
</dbReference>
<sequence length="467" mass="51960">MESLTAFALFFGAVVPLFFPAASTVLFPKDALPTKSGYLPVNTTSDSAVFYTFYEAQNPSTSLSHTPLLIWLQGGPGCSSMLGNFYELGPWLVKPDPTHPNNLTLAPNPGSWNRLFGLIFIDNPIGAGFSVAASPEEIPRDQTSVARHLFIALRSFLTANPTFGSRPLYLTGESYAGKYVPAFGYYLLEQNSRLPSSLRINLQGVAIGDGLTHPVTQVTTHAVNAYFCGLVNRKQQTQLEHLQNEAAKLTSEEKWQEAREARNKVFDTLLNMTGLPTLYDFRRNKPYEMEMVTEFLQIEEVKEVLGAKTNIVFEVCSDVVDDALSEDVMKSSKFMVEQLVKKSKVLLYQGQFDLQDGVVSTLAWIEQMEWEELEMFLEAERKVWEVNGLLSGYVQRWGGLTHAVVSGAGHLVPTDQSLSSQAMIEDWILDKDVFGNENIGDSILEQGAFGSENKGSIFRTLTNSFRD</sequence>
<dbReference type="EC" id="3.4.16.-" evidence="3"/>
<feature type="signal peptide" evidence="3">
    <location>
        <begin position="1"/>
        <end position="24"/>
    </location>
</feature>
<dbReference type="Proteomes" id="UP000825729">
    <property type="component" value="Unassembled WGS sequence"/>
</dbReference>
<dbReference type="Gene3D" id="3.40.50.1820">
    <property type="entry name" value="alpha/beta hydrolase"/>
    <property type="match status" value="1"/>
</dbReference>
<keyword evidence="4" id="KW-0175">Coiled coil</keyword>
<evidence type="ECO:0000313" key="6">
    <source>
        <dbReference type="Proteomes" id="UP000825729"/>
    </source>
</evidence>
<comment type="caution">
    <text evidence="5">The sequence shown here is derived from an EMBL/GenBank/DDBJ whole genome shotgun (WGS) entry which is preliminary data.</text>
</comment>